<dbReference type="Proteomes" id="UP000053477">
    <property type="component" value="Unassembled WGS sequence"/>
</dbReference>
<name>A0A0H2S3B5_9AGAM</name>
<dbReference type="EMBL" id="KQ085894">
    <property type="protein sequence ID" value="KLO18479.1"/>
    <property type="molecule type" value="Genomic_DNA"/>
</dbReference>
<evidence type="ECO:0000313" key="1">
    <source>
        <dbReference type="EMBL" id="KLO18479.1"/>
    </source>
</evidence>
<organism evidence="1 2">
    <name type="scientific">Schizopora paradoxa</name>
    <dbReference type="NCBI Taxonomy" id="27342"/>
    <lineage>
        <taxon>Eukaryota</taxon>
        <taxon>Fungi</taxon>
        <taxon>Dikarya</taxon>
        <taxon>Basidiomycota</taxon>
        <taxon>Agaricomycotina</taxon>
        <taxon>Agaricomycetes</taxon>
        <taxon>Hymenochaetales</taxon>
        <taxon>Schizoporaceae</taxon>
        <taxon>Schizopora</taxon>
    </lineage>
</organism>
<dbReference type="InParanoid" id="A0A0H2S3B5"/>
<reference evidence="1 2" key="1">
    <citation type="submission" date="2015-04" db="EMBL/GenBank/DDBJ databases">
        <title>Complete genome sequence of Schizopora paradoxa KUC8140, a cosmopolitan wood degrader in East Asia.</title>
        <authorList>
            <consortium name="DOE Joint Genome Institute"/>
            <person name="Min B."/>
            <person name="Park H."/>
            <person name="Jang Y."/>
            <person name="Kim J.-J."/>
            <person name="Kim K.H."/>
            <person name="Pangilinan J."/>
            <person name="Lipzen A."/>
            <person name="Riley R."/>
            <person name="Grigoriev I.V."/>
            <person name="Spatafora J.W."/>
            <person name="Choi I.-G."/>
        </authorList>
    </citation>
    <scope>NUCLEOTIDE SEQUENCE [LARGE SCALE GENOMIC DNA]</scope>
    <source>
        <strain evidence="1 2">KUC8140</strain>
    </source>
</reference>
<accession>A0A0H2S3B5</accession>
<dbReference type="AlphaFoldDB" id="A0A0H2S3B5"/>
<evidence type="ECO:0000313" key="2">
    <source>
        <dbReference type="Proteomes" id="UP000053477"/>
    </source>
</evidence>
<protein>
    <submittedName>
        <fullName evidence="1">Uncharacterized protein</fullName>
    </submittedName>
</protein>
<gene>
    <name evidence="1" type="ORF">SCHPADRAFT_936155</name>
</gene>
<keyword evidence="2" id="KW-1185">Reference proteome</keyword>
<proteinExistence type="predicted"/>
<sequence length="393" mass="45097">MPDHSAPTSKSSSDSLPSSTSILNKLRDDDVTYSYWSKWSSNYTVSNLVGVGRVLGNLYSKLGSSLERRLGNYAIRAYSRKQQALVLQVCEFELLLNNDESSLLEEAFATLLVSSRSKDTIAQMKTFETVVQIFVQNPSALRNGFRTLFETRKEISELVTFSWKRPGVEYRIEWLYWYKLASRCLSSSPNSVIESAMQIDATKTRSLDFSHFEDILRNCSDIIDSLLALLLIDHYWDYYGIKPYIRNMGFHNVALLNFVIGLVAHREISYFHTAPVQFRTLSAYVILQILVAAQKSESFLLRDGTLPALWVRIFELHHFLRSSRINDKERIWVEAEYPSVPKPWKDLCCELLSTPEQASLCENLVSLHNTHGITMRERFPSQNGSFVASEERD</sequence>
<dbReference type="OrthoDB" id="3066495at2759"/>